<evidence type="ECO:0000259" key="6">
    <source>
        <dbReference type="Pfam" id="PF04932"/>
    </source>
</evidence>
<accession>A0AAE7THE5</accession>
<keyword evidence="2 5" id="KW-0812">Transmembrane</keyword>
<feature type="transmembrane region" description="Helical" evidence="5">
    <location>
        <begin position="407"/>
        <end position="424"/>
    </location>
</feature>
<dbReference type="PANTHER" id="PTHR37422">
    <property type="entry name" value="TEICHURONIC ACID BIOSYNTHESIS PROTEIN TUAE"/>
    <property type="match status" value="1"/>
</dbReference>
<name>A0AAE7THE5_9BRAD</name>
<dbReference type="EMBL" id="CP030050">
    <property type="protein sequence ID" value="QOZ68154.1"/>
    <property type="molecule type" value="Genomic_DNA"/>
</dbReference>
<feature type="transmembrane region" description="Helical" evidence="5">
    <location>
        <begin position="125"/>
        <end position="144"/>
    </location>
</feature>
<evidence type="ECO:0000313" key="8">
    <source>
        <dbReference type="Proteomes" id="UP000594015"/>
    </source>
</evidence>
<feature type="transmembrane region" description="Helical" evidence="5">
    <location>
        <begin position="89"/>
        <end position="105"/>
    </location>
</feature>
<evidence type="ECO:0000256" key="2">
    <source>
        <dbReference type="ARBA" id="ARBA00022692"/>
    </source>
</evidence>
<organism evidence="7 8">
    <name type="scientific">Bradyrhizobium arachidis</name>
    <dbReference type="NCBI Taxonomy" id="858423"/>
    <lineage>
        <taxon>Bacteria</taxon>
        <taxon>Pseudomonadati</taxon>
        <taxon>Pseudomonadota</taxon>
        <taxon>Alphaproteobacteria</taxon>
        <taxon>Hyphomicrobiales</taxon>
        <taxon>Nitrobacteraceae</taxon>
        <taxon>Bradyrhizobium</taxon>
    </lineage>
</organism>
<dbReference type="KEGG" id="barh:WN72_18975"/>
<dbReference type="Proteomes" id="UP000594015">
    <property type="component" value="Chromosome"/>
</dbReference>
<dbReference type="AlphaFoldDB" id="A0AAE7THE5"/>
<dbReference type="InterPro" id="IPR051533">
    <property type="entry name" value="WaaL-like"/>
</dbReference>
<dbReference type="GO" id="GO:0016020">
    <property type="term" value="C:membrane"/>
    <property type="evidence" value="ECO:0007669"/>
    <property type="project" value="UniProtKB-SubCell"/>
</dbReference>
<feature type="transmembrane region" description="Helical" evidence="5">
    <location>
        <begin position="370"/>
        <end position="395"/>
    </location>
</feature>
<feature type="transmembrane region" description="Helical" evidence="5">
    <location>
        <begin position="156"/>
        <end position="176"/>
    </location>
</feature>
<feature type="transmembrane region" description="Helical" evidence="5">
    <location>
        <begin position="238"/>
        <end position="271"/>
    </location>
</feature>
<protein>
    <recommendedName>
        <fullName evidence="6">O-antigen ligase-related domain-containing protein</fullName>
    </recommendedName>
</protein>
<feature type="transmembrane region" description="Helical" evidence="5">
    <location>
        <begin position="59"/>
        <end position="77"/>
    </location>
</feature>
<reference evidence="7 8" key="1">
    <citation type="submission" date="2018-06" db="EMBL/GenBank/DDBJ databases">
        <title>Comparative genomics of Bradyrhizobium nodulating Arachidis hypogaea.</title>
        <authorList>
            <person name="Li Y."/>
        </authorList>
    </citation>
    <scope>NUCLEOTIDE SEQUENCE [LARGE SCALE GENOMIC DNA]</scope>
    <source>
        <strain evidence="7 8">CCBAU 051107</strain>
    </source>
</reference>
<proteinExistence type="predicted"/>
<dbReference type="RefSeq" id="WP_092215181.1">
    <property type="nucleotide sequence ID" value="NZ_CP030050.1"/>
</dbReference>
<sequence length="466" mass="51758">MRDLLSYSGPTPYQLTLPRSVAQSGRVFFLVFLFILPFQRMPFLGDNLLGIQGLKPFNLLSAIVLAYLVLQSAPLYATDKIEQRSLRIFLLYFATFAIAYIRSIPNAPLLHSRLPTTFPETYLDFTLSSCIVPAFYILGFLFTLKRMCSYHELERITTAICLSILLFSAAFIILILTHPSVLSESRPEIAEIGGDSRERGGMNELCATYFGVHYNTIGTIYICCAPLLLHRFLARGALWIVPLGLSLLAILLLGSRSALITVGVSLCLLLIQRRRFDILLAGAAVLGIASLLWVAPTVEALFSIGFETGSDFSADALLTGRVDYIWAPLLNEWTSNIGLFLFGAGRYGIVTSQSWDTGALLHMGHAHNAIINFFVDCGAIFSSVLIVLLLVGVATAWRTGRRLNSDLYWALFAGIFGFGIGMATEREIFPTIDNMYVFPIIAMMINLARLRYLDAYQRRMGPQEVI</sequence>
<dbReference type="InterPro" id="IPR007016">
    <property type="entry name" value="O-antigen_ligase-rel_domated"/>
</dbReference>
<evidence type="ECO:0000313" key="7">
    <source>
        <dbReference type="EMBL" id="QOZ68154.1"/>
    </source>
</evidence>
<evidence type="ECO:0000256" key="5">
    <source>
        <dbReference type="SAM" id="Phobius"/>
    </source>
</evidence>
<evidence type="ECO:0000256" key="4">
    <source>
        <dbReference type="ARBA" id="ARBA00023136"/>
    </source>
</evidence>
<comment type="subcellular location">
    <subcellularLocation>
        <location evidence="1">Membrane</location>
        <topology evidence="1">Multi-pass membrane protein</topology>
    </subcellularLocation>
</comment>
<feature type="domain" description="O-antigen ligase-related" evidence="6">
    <location>
        <begin position="244"/>
        <end position="379"/>
    </location>
</feature>
<feature type="transmembrane region" description="Helical" evidence="5">
    <location>
        <begin position="436"/>
        <end position="453"/>
    </location>
</feature>
<feature type="transmembrane region" description="Helical" evidence="5">
    <location>
        <begin position="278"/>
        <end position="295"/>
    </location>
</feature>
<dbReference type="Pfam" id="PF04932">
    <property type="entry name" value="Wzy_C"/>
    <property type="match status" value="1"/>
</dbReference>
<keyword evidence="3 5" id="KW-1133">Transmembrane helix</keyword>
<dbReference type="PANTHER" id="PTHR37422:SF13">
    <property type="entry name" value="LIPOPOLYSACCHARIDE BIOSYNTHESIS PROTEIN PA4999-RELATED"/>
    <property type="match status" value="1"/>
</dbReference>
<keyword evidence="4 5" id="KW-0472">Membrane</keyword>
<evidence type="ECO:0000256" key="3">
    <source>
        <dbReference type="ARBA" id="ARBA00022989"/>
    </source>
</evidence>
<gene>
    <name evidence="7" type="ORF">WN72_18975</name>
</gene>
<evidence type="ECO:0000256" key="1">
    <source>
        <dbReference type="ARBA" id="ARBA00004141"/>
    </source>
</evidence>
<feature type="transmembrane region" description="Helical" evidence="5">
    <location>
        <begin position="21"/>
        <end position="39"/>
    </location>
</feature>